<accession>A0A1Y2I822</accession>
<evidence type="ECO:0000256" key="1">
    <source>
        <dbReference type="SAM" id="Phobius"/>
    </source>
</evidence>
<feature type="signal peptide" evidence="2">
    <location>
        <begin position="1"/>
        <end position="22"/>
    </location>
</feature>
<sequence>MTATVAMAAVVVAVAAMMSATAMTGTTTGRVAATVGMAAPAAELAAGVGTMIAITAAGTDLIACAPRSFHQASRVPSTAEVELTTTATNAIVFSNTFQLQRHVFSHCKFFLPHCLFRFVVFISNCCLSILFHVLFPSLPLSVLYVGVLLCPPLNSCAATRFSCYVKSVPTGSTSATARPAIAQPASHHSASQPSPSQSSDVKCRRLLSLTSNQTRQLFFFQIQQLPLVGEHKPTVRS</sequence>
<keyword evidence="1" id="KW-1133">Transmembrane helix</keyword>
<evidence type="ECO:0000256" key="2">
    <source>
        <dbReference type="SAM" id="SignalP"/>
    </source>
</evidence>
<keyword evidence="4" id="KW-1185">Reference proteome</keyword>
<proteinExistence type="predicted"/>
<comment type="caution">
    <text evidence="3">The sequence shown here is derived from an EMBL/GenBank/DDBJ whole genome shotgun (WGS) entry which is preliminary data.</text>
</comment>
<evidence type="ECO:0000313" key="4">
    <source>
        <dbReference type="Proteomes" id="UP000193411"/>
    </source>
</evidence>
<dbReference type="Proteomes" id="UP000193411">
    <property type="component" value="Unassembled WGS sequence"/>
</dbReference>
<protein>
    <submittedName>
        <fullName evidence="3">Uncharacterized protein</fullName>
    </submittedName>
</protein>
<feature type="chain" id="PRO_5012937632" evidence="2">
    <location>
        <begin position="23"/>
        <end position="237"/>
    </location>
</feature>
<keyword evidence="1" id="KW-0472">Membrane</keyword>
<reference evidence="3 4" key="1">
    <citation type="submission" date="2016-07" db="EMBL/GenBank/DDBJ databases">
        <title>Pervasive Adenine N6-methylation of Active Genes in Fungi.</title>
        <authorList>
            <consortium name="DOE Joint Genome Institute"/>
            <person name="Mondo S.J."/>
            <person name="Dannebaum R.O."/>
            <person name="Kuo R.C."/>
            <person name="Labutti K."/>
            <person name="Haridas S."/>
            <person name="Kuo A."/>
            <person name="Salamov A."/>
            <person name="Ahrendt S.R."/>
            <person name="Lipzen A."/>
            <person name="Sullivan W."/>
            <person name="Andreopoulos W.B."/>
            <person name="Clum A."/>
            <person name="Lindquist E."/>
            <person name="Daum C."/>
            <person name="Ramamoorthy G.K."/>
            <person name="Gryganskyi A."/>
            <person name="Culley D."/>
            <person name="Magnuson J.K."/>
            <person name="James T.Y."/>
            <person name="O'Malley M.A."/>
            <person name="Stajich J.E."/>
            <person name="Spatafora J.W."/>
            <person name="Visel A."/>
            <person name="Grigoriev I.V."/>
        </authorList>
    </citation>
    <scope>NUCLEOTIDE SEQUENCE [LARGE SCALE GENOMIC DNA]</scope>
    <source>
        <strain evidence="3 4">PL171</strain>
    </source>
</reference>
<keyword evidence="1" id="KW-0812">Transmembrane</keyword>
<name>A0A1Y2I822_9FUNG</name>
<gene>
    <name evidence="3" type="ORF">BCR44DRAFT_1011484</name>
</gene>
<keyword evidence="2" id="KW-0732">Signal</keyword>
<dbReference type="AlphaFoldDB" id="A0A1Y2I822"/>
<organism evidence="3 4">
    <name type="scientific">Catenaria anguillulae PL171</name>
    <dbReference type="NCBI Taxonomy" id="765915"/>
    <lineage>
        <taxon>Eukaryota</taxon>
        <taxon>Fungi</taxon>
        <taxon>Fungi incertae sedis</taxon>
        <taxon>Blastocladiomycota</taxon>
        <taxon>Blastocladiomycetes</taxon>
        <taxon>Blastocladiales</taxon>
        <taxon>Catenariaceae</taxon>
        <taxon>Catenaria</taxon>
    </lineage>
</organism>
<evidence type="ECO:0000313" key="3">
    <source>
        <dbReference type="EMBL" id="ORZ41672.1"/>
    </source>
</evidence>
<dbReference type="EMBL" id="MCFL01000001">
    <property type="protein sequence ID" value="ORZ41672.1"/>
    <property type="molecule type" value="Genomic_DNA"/>
</dbReference>
<feature type="transmembrane region" description="Helical" evidence="1">
    <location>
        <begin position="114"/>
        <end position="135"/>
    </location>
</feature>
<feature type="transmembrane region" description="Helical" evidence="1">
    <location>
        <begin position="42"/>
        <end position="64"/>
    </location>
</feature>